<evidence type="ECO:0000256" key="4">
    <source>
        <dbReference type="ARBA" id="ARBA00023054"/>
    </source>
</evidence>
<keyword evidence="4 7" id="KW-0175">Coiled coil</keyword>
<sequence>MSFRELRNLCEMCRIVGFPRPISIDSFREPNFALVAELLEWIVLRFEPNALISAKCGTEQERVIFIKSAVLLLLQNARIKLNPKKLYMANGLAVQELIAPLKVLSLADRGTTADAHSVSIPVIRTKLATKMQEVRQCAVLASQLPQTGAALSNLLDRELFFRAERSRAVSRSLPPSAAEGALRNATTALAGLAGQIEERLNNVNSDERSLDEKIDRKRREYEQLQKRLAKLQSFRPQYMDEYEKYEAKLKQLYEIYVLKFRNLSYLQLQMVEMERADRQRQAETETNMRQVVEKMRSETANHAPPIDVSELDDEPEAMRPTGGARKIYGNMIGAGLSDEDESDEEAMASDGDEGGLEMNIDRTRGARSENGQERAIGARGKRTMQHVELEDVDDEVDDEVEHKDGDSGDDF</sequence>
<dbReference type="PANTHER" id="PTHR21547">
    <property type="entry name" value="CLUSTERIN ASSOCIATED PROTEIN 1"/>
    <property type="match status" value="1"/>
</dbReference>
<dbReference type="GO" id="GO:0060271">
    <property type="term" value="P:cilium assembly"/>
    <property type="evidence" value="ECO:0007669"/>
    <property type="project" value="TreeGrafter"/>
</dbReference>
<feature type="compositionally biased region" description="Basic and acidic residues" evidence="8">
    <location>
        <begin position="400"/>
        <end position="411"/>
    </location>
</feature>
<proteinExistence type="inferred from homology"/>
<evidence type="ECO:0000256" key="3">
    <source>
        <dbReference type="ARBA" id="ARBA00022794"/>
    </source>
</evidence>
<evidence type="ECO:0000256" key="5">
    <source>
        <dbReference type="ARBA" id="ARBA00023069"/>
    </source>
</evidence>
<evidence type="ECO:0000256" key="7">
    <source>
        <dbReference type="SAM" id="Coils"/>
    </source>
</evidence>
<feature type="compositionally biased region" description="Acidic residues" evidence="8">
    <location>
        <begin position="390"/>
        <end position="399"/>
    </location>
</feature>
<dbReference type="WBParaSite" id="MBELARI_LOCUS12161">
    <property type="protein sequence ID" value="MBELARI_LOCUS12161"/>
    <property type="gene ID" value="MBELARI_LOCUS12161"/>
</dbReference>
<feature type="compositionally biased region" description="Basic and acidic residues" evidence="8">
    <location>
        <begin position="359"/>
        <end position="372"/>
    </location>
</feature>
<keyword evidence="5" id="KW-0969">Cilium</keyword>
<keyword evidence="9" id="KW-1185">Reference proteome</keyword>
<protein>
    <submittedName>
        <fullName evidence="10">Clusterin-associated protein 1</fullName>
    </submittedName>
</protein>
<dbReference type="InterPro" id="IPR019366">
    <property type="entry name" value="Clusterin-associated_protein-1"/>
</dbReference>
<evidence type="ECO:0000256" key="8">
    <source>
        <dbReference type="SAM" id="MobiDB-lite"/>
    </source>
</evidence>
<evidence type="ECO:0000313" key="10">
    <source>
        <dbReference type="WBParaSite" id="MBELARI_LOCUS12161"/>
    </source>
</evidence>
<accession>A0AAF3J2I6</accession>
<dbReference type="GO" id="GO:0030992">
    <property type="term" value="C:intraciliary transport particle B"/>
    <property type="evidence" value="ECO:0007669"/>
    <property type="project" value="TreeGrafter"/>
</dbReference>
<dbReference type="Pfam" id="PF10234">
    <property type="entry name" value="Cluap1"/>
    <property type="match status" value="1"/>
</dbReference>
<evidence type="ECO:0000313" key="9">
    <source>
        <dbReference type="Proteomes" id="UP000887575"/>
    </source>
</evidence>
<name>A0AAF3J2I6_9BILA</name>
<dbReference type="PANTHER" id="PTHR21547:SF0">
    <property type="entry name" value="CLUSTERIN-ASSOCIATED PROTEIN 1"/>
    <property type="match status" value="1"/>
</dbReference>
<evidence type="ECO:0000256" key="2">
    <source>
        <dbReference type="ARBA" id="ARBA00008340"/>
    </source>
</evidence>
<dbReference type="Proteomes" id="UP000887575">
    <property type="component" value="Unassembled WGS sequence"/>
</dbReference>
<evidence type="ECO:0000256" key="1">
    <source>
        <dbReference type="ARBA" id="ARBA00004138"/>
    </source>
</evidence>
<evidence type="ECO:0000256" key="6">
    <source>
        <dbReference type="ARBA" id="ARBA00023273"/>
    </source>
</evidence>
<dbReference type="AlphaFoldDB" id="A0AAF3J2I6"/>
<feature type="coiled-coil region" evidence="7">
    <location>
        <begin position="200"/>
        <end position="234"/>
    </location>
</feature>
<reference evidence="10" key="1">
    <citation type="submission" date="2024-02" db="UniProtKB">
        <authorList>
            <consortium name="WormBaseParasite"/>
        </authorList>
    </citation>
    <scope>IDENTIFICATION</scope>
</reference>
<keyword evidence="3" id="KW-0970">Cilium biogenesis/degradation</keyword>
<comment type="subcellular location">
    <subcellularLocation>
        <location evidence="1">Cell projection</location>
        <location evidence="1">Cilium</location>
    </subcellularLocation>
</comment>
<dbReference type="GO" id="GO:0005929">
    <property type="term" value="C:cilium"/>
    <property type="evidence" value="ECO:0007669"/>
    <property type="project" value="UniProtKB-SubCell"/>
</dbReference>
<dbReference type="GO" id="GO:0005815">
    <property type="term" value="C:microtubule organizing center"/>
    <property type="evidence" value="ECO:0007669"/>
    <property type="project" value="TreeGrafter"/>
</dbReference>
<organism evidence="9 10">
    <name type="scientific">Mesorhabditis belari</name>
    <dbReference type="NCBI Taxonomy" id="2138241"/>
    <lineage>
        <taxon>Eukaryota</taxon>
        <taxon>Metazoa</taxon>
        <taxon>Ecdysozoa</taxon>
        <taxon>Nematoda</taxon>
        <taxon>Chromadorea</taxon>
        <taxon>Rhabditida</taxon>
        <taxon>Rhabditina</taxon>
        <taxon>Rhabditomorpha</taxon>
        <taxon>Rhabditoidea</taxon>
        <taxon>Rhabditidae</taxon>
        <taxon>Mesorhabditinae</taxon>
        <taxon>Mesorhabditis</taxon>
    </lineage>
</organism>
<feature type="compositionally biased region" description="Acidic residues" evidence="8">
    <location>
        <begin position="337"/>
        <end position="355"/>
    </location>
</feature>
<keyword evidence="6" id="KW-0966">Cell projection</keyword>
<comment type="similarity">
    <text evidence="2">Belongs to the CLUAP1 family.</text>
</comment>
<feature type="region of interest" description="Disordered" evidence="8">
    <location>
        <begin position="304"/>
        <end position="411"/>
    </location>
</feature>